<name>A0A1Y5Q3J7_9GAMM</name>
<dbReference type="EMBL" id="FLTS01000001">
    <property type="protein sequence ID" value="SBV36821.1"/>
    <property type="molecule type" value="Genomic_DNA"/>
</dbReference>
<sequence length="262" mass="28394">MHRHLLVIVLALCCPAVFAEEAPLRELPPEQEAAQLQSAEAMGAAIHLHDQAAAVATDAALKLKAFKKDKRIRGWITEPRQGRIIVTFIDQTPAALYRVEVSESGAAGPVIVLDSPTPLSEYEQGAVTARATAMTLEIQPCSSRYNSVVLPASATLDGNWVVYLLPATTRNGVVPLGGTYRMDISGSTVTAQRGFTRTCITLQNAPRTAGLMVTHLLDPVPTEAHVFWSLWARQPMYVATANGSLWAIENGKIKLLERDVSE</sequence>
<proteinExistence type="predicted"/>
<evidence type="ECO:0000313" key="2">
    <source>
        <dbReference type="EMBL" id="SBV36821.1"/>
    </source>
</evidence>
<accession>A0A1Y5Q3J7</accession>
<feature type="chain" id="PRO_5013096846" evidence="1">
    <location>
        <begin position="20"/>
        <end position="262"/>
    </location>
</feature>
<evidence type="ECO:0000256" key="1">
    <source>
        <dbReference type="SAM" id="SignalP"/>
    </source>
</evidence>
<keyword evidence="1" id="KW-0732">Signal</keyword>
<protein>
    <submittedName>
        <fullName evidence="2">Putative Cellulose binding, type IV</fullName>
    </submittedName>
</protein>
<feature type="signal peptide" evidence="1">
    <location>
        <begin position="1"/>
        <end position="19"/>
    </location>
</feature>
<dbReference type="AlphaFoldDB" id="A0A1Y5Q3J7"/>
<organism evidence="2">
    <name type="scientific">uncultured Stenotrophomonas sp</name>
    <dbReference type="NCBI Taxonomy" id="165438"/>
    <lineage>
        <taxon>Bacteria</taxon>
        <taxon>Pseudomonadati</taxon>
        <taxon>Pseudomonadota</taxon>
        <taxon>Gammaproteobacteria</taxon>
        <taxon>Lysobacterales</taxon>
        <taxon>Lysobacteraceae</taxon>
        <taxon>Stenotrophomonas</taxon>
        <taxon>environmental samples</taxon>
    </lineage>
</organism>
<reference evidence="2" key="1">
    <citation type="submission" date="2016-03" db="EMBL/GenBank/DDBJ databases">
        <authorList>
            <person name="Ploux O."/>
        </authorList>
    </citation>
    <scope>NUCLEOTIDE SEQUENCE</scope>
    <source>
        <strain evidence="2">UC10</strain>
    </source>
</reference>
<gene>
    <name evidence="2" type="ORF">STPYR_11751</name>
</gene>